<dbReference type="FunFam" id="1.10.10.2830:FF:000001">
    <property type="entry name" value="Chromosome partitioning protein ParB"/>
    <property type="match status" value="1"/>
</dbReference>
<feature type="domain" description="ParB-like N-terminal" evidence="4">
    <location>
        <begin position="33"/>
        <end position="137"/>
    </location>
</feature>
<dbReference type="AlphaFoldDB" id="A0A844SK63"/>
<dbReference type="GO" id="GO:0005694">
    <property type="term" value="C:chromosome"/>
    <property type="evidence" value="ECO:0007669"/>
    <property type="project" value="TreeGrafter"/>
</dbReference>
<proteinExistence type="inferred from homology"/>
<evidence type="ECO:0000313" key="5">
    <source>
        <dbReference type="EMBL" id="MVT66036.1"/>
    </source>
</evidence>
<dbReference type="Proteomes" id="UP000436468">
    <property type="component" value="Unassembled WGS sequence"/>
</dbReference>
<dbReference type="SUPFAM" id="SSF109709">
    <property type="entry name" value="KorB DNA-binding domain-like"/>
    <property type="match status" value="1"/>
</dbReference>
<feature type="compositionally biased region" description="Acidic residues" evidence="3">
    <location>
        <begin position="697"/>
        <end position="725"/>
    </location>
</feature>
<dbReference type="InterPro" id="IPR050336">
    <property type="entry name" value="Chromosome_partition/occlusion"/>
</dbReference>
<evidence type="ECO:0000256" key="3">
    <source>
        <dbReference type="SAM" id="MobiDB-lite"/>
    </source>
</evidence>
<dbReference type="GO" id="GO:0003677">
    <property type="term" value="F:DNA binding"/>
    <property type="evidence" value="ECO:0007669"/>
    <property type="project" value="UniProtKB-KW"/>
</dbReference>
<dbReference type="CDD" id="cd16406">
    <property type="entry name" value="ParB_N_like"/>
    <property type="match status" value="1"/>
</dbReference>
<comment type="caution">
    <text evidence="5">The sequence shown here is derived from an EMBL/GenBank/DDBJ whole genome shotgun (WGS) entry which is preliminary data.</text>
</comment>
<comment type="similarity">
    <text evidence="1">Belongs to the ParB family.</text>
</comment>
<dbReference type="Gene3D" id="3.90.1530.30">
    <property type="match status" value="1"/>
</dbReference>
<evidence type="ECO:0000256" key="2">
    <source>
        <dbReference type="SAM" id="Coils"/>
    </source>
</evidence>
<protein>
    <submittedName>
        <fullName evidence="5">DNA-binding protein</fullName>
    </submittedName>
</protein>
<dbReference type="FunFam" id="3.90.1530.30:FF:000002">
    <property type="entry name" value="Chromosome partitioning protein ParB"/>
    <property type="match status" value="1"/>
</dbReference>
<organism evidence="5 6">
    <name type="scientific">Bradyrhizobium pachyrhizi</name>
    <dbReference type="NCBI Taxonomy" id="280333"/>
    <lineage>
        <taxon>Bacteria</taxon>
        <taxon>Pseudomonadati</taxon>
        <taxon>Pseudomonadota</taxon>
        <taxon>Alphaproteobacteria</taxon>
        <taxon>Hyphomicrobiales</taxon>
        <taxon>Nitrobacteraceae</taxon>
        <taxon>Bradyrhizobium</taxon>
    </lineage>
</organism>
<dbReference type="GO" id="GO:0007059">
    <property type="term" value="P:chromosome segregation"/>
    <property type="evidence" value="ECO:0007669"/>
    <property type="project" value="TreeGrafter"/>
</dbReference>
<evidence type="ECO:0000256" key="1">
    <source>
        <dbReference type="ARBA" id="ARBA00006295"/>
    </source>
</evidence>
<keyword evidence="2" id="KW-0175">Coiled coil</keyword>
<reference evidence="5 6" key="1">
    <citation type="submission" date="2019-12" db="EMBL/GenBank/DDBJ databases">
        <title>Draft genome sequences Bradyrhizobium cajani AMBPC1010, Bradyrhizobium pachyrhizi AMBPC1040 and Bradyrhizobium yuanmingense ALSPC3051, three plant growth promoting strains isolated from nodules of Cajanus cajan L. in Dominican Republic.</title>
        <authorList>
            <person name="Flores-Felix J.D."/>
            <person name="Araujo J."/>
            <person name="Diaz-Alcantara C."/>
            <person name="Gonzalez-Andres F."/>
            <person name="Velazquez E."/>
        </authorList>
    </citation>
    <scope>NUCLEOTIDE SEQUENCE [LARGE SCALE GENOMIC DNA]</scope>
    <source>
        <strain evidence="5 6">1040</strain>
    </source>
</reference>
<dbReference type="EMBL" id="WQNF01000007">
    <property type="protein sequence ID" value="MVT66036.1"/>
    <property type="molecule type" value="Genomic_DNA"/>
</dbReference>
<accession>A0A844SK63</accession>
<dbReference type="Gene3D" id="1.10.10.2830">
    <property type="match status" value="1"/>
</dbReference>
<dbReference type="InterPro" id="IPR003115">
    <property type="entry name" value="ParB_N"/>
</dbReference>
<sequence length="733" mass="80607">MTGWRSRESLWAARRGVLPMAPAVQKITLSSSRDIPFNKLVLSQSNVRRVKAGVSIEELAEDIARRTLLQSLNVRPVLDAEGAETGMFEIPAGGRRYRALELLVKQKRLAKTAPVPCVVRDPATTILAEDDSLAENIQRAPLHPLDQFRAFQTLREKGKSEEDIAAAFFTSVNVVKQRLRLASVSPALLDVYAEDGMSLEQLMAFTVTADHSRQEQVWQAISGSWQKEPYQIRRMLTEKTVRASDRRAVFAGLDVYEAAGGVVLRDLFQSDDGGWLEDVALLDRLVAEKLKAEAETIAAEGWKWISVAIDLPYGHTRGLRELDGVSADLSAEEQASIEALKAEYARLEAEYDSVYELPDEVDQRLGEIETALAAFDDRPIVYQPAEIARAGVFVGIDAEGLLSVDRGYVRPEDELPVAEPEQDSDGEPADAALGGAEPSTPAIQRAVITIGGQVTEPEDEDDDALKPLPDRLLNELTAERTLALRDKLATTPSVAFQSVLHKFCMDVFSRYSSCGTAMEISLHSASFPVQAQGLKDAPAAKAIDARHRTWEERLPKDKADLWDWLTGLTGDEQAALFAHCASFAVNALHEKGDRYGGGVTPHMVEQRITEADRIARAVDLDMVVSGWRPTVENYLGRVPKRRILEAVREGAGERSAQLIDHLKKGDMAKEAERLLAETGWLPEPLRMADVDRVADTDATESDAGDDTLPEFLAGDDEEATADETDEPHMVAAE</sequence>
<feature type="region of interest" description="Disordered" evidence="3">
    <location>
        <begin position="695"/>
        <end position="733"/>
    </location>
</feature>
<name>A0A844SK63_9BRAD</name>
<dbReference type="SMART" id="SM00470">
    <property type="entry name" value="ParB"/>
    <property type="match status" value="1"/>
</dbReference>
<dbReference type="PANTHER" id="PTHR33375:SF7">
    <property type="entry name" value="CHROMOSOME 2-PARTITIONING PROTEIN PARB-RELATED"/>
    <property type="match status" value="1"/>
</dbReference>
<feature type="region of interest" description="Disordered" evidence="3">
    <location>
        <begin position="416"/>
        <end position="438"/>
    </location>
</feature>
<keyword evidence="6" id="KW-1185">Reference proteome</keyword>
<evidence type="ECO:0000313" key="6">
    <source>
        <dbReference type="Proteomes" id="UP000436468"/>
    </source>
</evidence>
<dbReference type="PANTHER" id="PTHR33375">
    <property type="entry name" value="CHROMOSOME-PARTITIONING PROTEIN PARB-RELATED"/>
    <property type="match status" value="1"/>
</dbReference>
<feature type="compositionally biased region" description="Acidic residues" evidence="3">
    <location>
        <begin position="416"/>
        <end position="428"/>
    </location>
</feature>
<evidence type="ECO:0000259" key="4">
    <source>
        <dbReference type="SMART" id="SM00470"/>
    </source>
</evidence>
<dbReference type="Pfam" id="PF02195">
    <property type="entry name" value="ParB_N"/>
    <property type="match status" value="1"/>
</dbReference>
<feature type="coiled-coil region" evidence="2">
    <location>
        <begin position="330"/>
        <end position="357"/>
    </location>
</feature>
<dbReference type="SUPFAM" id="SSF110849">
    <property type="entry name" value="ParB/Sulfiredoxin"/>
    <property type="match status" value="1"/>
</dbReference>
<dbReference type="InterPro" id="IPR036086">
    <property type="entry name" value="ParB/Sulfiredoxin_sf"/>
</dbReference>
<keyword evidence="5" id="KW-0238">DNA-binding</keyword>
<gene>
    <name evidence="5" type="ORF">GPL21_13065</name>
</gene>